<dbReference type="PANTHER" id="PTHR38733">
    <property type="entry name" value="PROTEIN MCRC"/>
    <property type="match status" value="1"/>
</dbReference>
<name>A0ABU3U7E3_9FLAO</name>
<dbReference type="EMBL" id="JAWHTF010000004">
    <property type="protein sequence ID" value="MDU8886310.1"/>
    <property type="molecule type" value="Genomic_DNA"/>
</dbReference>
<dbReference type="InterPro" id="IPR019292">
    <property type="entry name" value="McrC"/>
</dbReference>
<dbReference type="GO" id="GO:0004519">
    <property type="term" value="F:endonuclease activity"/>
    <property type="evidence" value="ECO:0007669"/>
    <property type="project" value="UniProtKB-KW"/>
</dbReference>
<dbReference type="RefSeq" id="WP_316662300.1">
    <property type="nucleotide sequence ID" value="NZ_JAWHTF010000004.1"/>
</dbReference>
<keyword evidence="1" id="KW-0255">Endonuclease</keyword>
<proteinExistence type="predicted"/>
<protein>
    <submittedName>
        <fullName evidence="1">Restriction endonuclease</fullName>
    </submittedName>
</protein>
<accession>A0ABU3U7E3</accession>
<sequence length="422" mass="49393">MSRLIRVFEYEKLTIRSKCSEGKELGEKVINKLWQYNDVNNNIYFDGIRNGVKFKHFVGVIQIGNITIEILPKADKQKSTEDEKKNWHDALLKMLAKCKKIRVDSVSKASLRKRNHSLLDLYFELFLQEVNYLLEHGLIKKYRKNNGNLNALKGRLDFGKNIQSNLIHKERFFTTHQVYDYDHLINQILYKALLVLQTITNNTSLSDNIIRTLGNFPEIKEKEINKGHFDSLVANRKSTKYDEALKISKMILLNYSPDIKGGDENMLALLFDMNKLWEEYVYRVLAKNQDDRLKVRFQNSDKFWENKRIKPDIVLTKTNDEGDKETFVIDTKWKVIDPKKPGDDDLKQMFAYNMYWNSSKSMLLYPSSNPEVTSYGSFHKGRDGENKCKLGFIKVMKEKVLNPNLGNEILSLLELNIKEEIL</sequence>
<keyword evidence="1" id="KW-0378">Hydrolase</keyword>
<keyword evidence="2" id="KW-1185">Reference proteome</keyword>
<evidence type="ECO:0000313" key="1">
    <source>
        <dbReference type="EMBL" id="MDU8886310.1"/>
    </source>
</evidence>
<comment type="caution">
    <text evidence="1">The sequence shown here is derived from an EMBL/GenBank/DDBJ whole genome shotgun (WGS) entry which is preliminary data.</text>
</comment>
<gene>
    <name evidence="1" type="ORF">RXV94_09075</name>
</gene>
<reference evidence="1 2" key="1">
    <citation type="submission" date="2023-10" db="EMBL/GenBank/DDBJ databases">
        <title>Marimonas sp. nov. isolated from tidal mud flat.</title>
        <authorList>
            <person name="Jaincy N.J."/>
            <person name="Srinivasan S."/>
            <person name="Lee S.-S."/>
        </authorList>
    </citation>
    <scope>NUCLEOTIDE SEQUENCE [LARGE SCALE GENOMIC DNA]</scope>
    <source>
        <strain evidence="1 2">MJ-SS3</strain>
    </source>
</reference>
<evidence type="ECO:0000313" key="2">
    <source>
        <dbReference type="Proteomes" id="UP001268651"/>
    </source>
</evidence>
<dbReference type="Pfam" id="PF10117">
    <property type="entry name" value="McrBC"/>
    <property type="match status" value="1"/>
</dbReference>
<organism evidence="1 2">
    <name type="scientific">Gilvirhabdus luticola</name>
    <dbReference type="NCBI Taxonomy" id="3079858"/>
    <lineage>
        <taxon>Bacteria</taxon>
        <taxon>Pseudomonadati</taxon>
        <taxon>Bacteroidota</taxon>
        <taxon>Flavobacteriia</taxon>
        <taxon>Flavobacteriales</taxon>
        <taxon>Flavobacteriaceae</taxon>
        <taxon>Gilvirhabdus</taxon>
    </lineage>
</organism>
<dbReference type="Proteomes" id="UP001268651">
    <property type="component" value="Unassembled WGS sequence"/>
</dbReference>
<dbReference type="PANTHER" id="PTHR38733:SF1">
    <property type="entry name" value="TYPE IV METHYL-DIRECTED RESTRICTION ENZYME ECOKMCRBC"/>
    <property type="match status" value="1"/>
</dbReference>
<keyword evidence="1" id="KW-0540">Nuclease</keyword>